<sequence>MPKMLFVFNPNSGKARIKYVLLDIIKILSRGGYDLTVYPTKAPRDGYKYVVSNGAAYDVIACSGGDGTLNETVDALLTMEPQDRPPIGYIPSGSTNDFANTLGIPKSMKDAARCIVKGTPHPCDVGDFNGRTFNYVAAFGAFTDVSYATPQDMKNVLGHQAYLIEAMKRVTDIRPIPLTIHVNGNIIRDEFIYGMISNTTSVGGMKNLIGTGVGLNDGLFELTFIRKPKNPIDLQQLLNGFMTQSMQDKTQVLSCKCSRVEIESPQEVEWVLDGEYGGKHTKMVIEVKRSAVRLITTQDI</sequence>
<evidence type="ECO:0000256" key="10">
    <source>
        <dbReference type="ARBA" id="ARBA00023098"/>
    </source>
</evidence>
<gene>
    <name evidence="14" type="ORF">BACPEC_01987</name>
</gene>
<dbReference type="InterPro" id="IPR050187">
    <property type="entry name" value="Lipid_Phosphate_FormReg"/>
</dbReference>
<evidence type="ECO:0000256" key="2">
    <source>
        <dbReference type="ARBA" id="ARBA00005983"/>
    </source>
</evidence>
<dbReference type="GO" id="GO:0046872">
    <property type="term" value="F:metal ion binding"/>
    <property type="evidence" value="ECO:0007669"/>
    <property type="project" value="UniProtKB-KW"/>
</dbReference>
<dbReference type="InterPro" id="IPR017438">
    <property type="entry name" value="ATP-NAD_kinase_N"/>
</dbReference>
<dbReference type="InterPro" id="IPR001206">
    <property type="entry name" value="Diacylglycerol_kinase_cat_dom"/>
</dbReference>
<accession>B7ASD2</accession>
<dbReference type="HOGENOM" id="CLU_045532_1_0_9"/>
<evidence type="ECO:0000259" key="13">
    <source>
        <dbReference type="PROSITE" id="PS50146"/>
    </source>
</evidence>
<dbReference type="eggNOG" id="COG1597">
    <property type="taxonomic scope" value="Bacteria"/>
</dbReference>
<reference evidence="14 15" key="1">
    <citation type="submission" date="2008-11" db="EMBL/GenBank/DDBJ databases">
        <title>Draft genome sequence of Bacteroides pectinophilus (ATCC 43243).</title>
        <authorList>
            <person name="Sudarsanam P."/>
            <person name="Ley R."/>
            <person name="Guruge J."/>
            <person name="Turnbaugh P.J."/>
            <person name="Mahowald M."/>
            <person name="Liep D."/>
            <person name="Gordon J."/>
        </authorList>
    </citation>
    <scope>NUCLEOTIDE SEQUENCE [LARGE SCALE GENOMIC DNA]</scope>
    <source>
        <strain evidence="14 15">ATCC 43243</strain>
    </source>
</reference>
<dbReference type="PANTHER" id="PTHR12358:SF106">
    <property type="entry name" value="LIPID KINASE YEGS"/>
    <property type="match status" value="1"/>
</dbReference>
<keyword evidence="8" id="KW-0067">ATP-binding</keyword>
<comment type="cofactor">
    <cofactor evidence="1">
        <name>Mg(2+)</name>
        <dbReference type="ChEBI" id="CHEBI:18420"/>
    </cofactor>
</comment>
<proteinExistence type="inferred from homology"/>
<evidence type="ECO:0000313" key="14">
    <source>
        <dbReference type="EMBL" id="EEC57478.1"/>
    </source>
</evidence>
<keyword evidence="7" id="KW-0418">Kinase</keyword>
<evidence type="ECO:0000256" key="9">
    <source>
        <dbReference type="ARBA" id="ARBA00022842"/>
    </source>
</evidence>
<dbReference type="GO" id="GO:0008654">
    <property type="term" value="P:phospholipid biosynthetic process"/>
    <property type="evidence" value="ECO:0007669"/>
    <property type="project" value="UniProtKB-KW"/>
</dbReference>
<organism evidence="14 15">
    <name type="scientific">[Bacteroides] pectinophilus ATCC 43243</name>
    <dbReference type="NCBI Taxonomy" id="483218"/>
    <lineage>
        <taxon>Bacteria</taxon>
        <taxon>Bacillati</taxon>
        <taxon>Bacillota</taxon>
        <taxon>Clostridia</taxon>
        <taxon>Eubacteriales</taxon>
    </lineage>
</organism>
<dbReference type="GO" id="GO:0004143">
    <property type="term" value="F:ATP-dependent diacylglycerol kinase activity"/>
    <property type="evidence" value="ECO:0007669"/>
    <property type="project" value="TreeGrafter"/>
</dbReference>
<dbReference type="Pfam" id="PF19279">
    <property type="entry name" value="YegS_C"/>
    <property type="match status" value="1"/>
</dbReference>
<dbReference type="SUPFAM" id="SSF111331">
    <property type="entry name" value="NAD kinase/diacylglycerol kinase-like"/>
    <property type="match status" value="1"/>
</dbReference>
<comment type="similarity">
    <text evidence="2">Belongs to the diacylglycerol/lipid kinase family.</text>
</comment>
<evidence type="ECO:0000256" key="12">
    <source>
        <dbReference type="ARBA" id="ARBA00023264"/>
    </source>
</evidence>
<keyword evidence="3" id="KW-0444">Lipid biosynthesis</keyword>
<feature type="domain" description="DAGKc" evidence="13">
    <location>
        <begin position="1"/>
        <end position="132"/>
    </location>
</feature>
<evidence type="ECO:0000256" key="8">
    <source>
        <dbReference type="ARBA" id="ARBA00022840"/>
    </source>
</evidence>
<dbReference type="InterPro" id="IPR005218">
    <property type="entry name" value="Diacylglycerol/lipid_kinase"/>
</dbReference>
<keyword evidence="12" id="KW-1208">Phospholipid metabolism</keyword>
<protein>
    <recommendedName>
        <fullName evidence="13">DAGKc domain-containing protein</fullName>
    </recommendedName>
</protein>
<evidence type="ECO:0000256" key="5">
    <source>
        <dbReference type="ARBA" id="ARBA00022723"/>
    </source>
</evidence>
<evidence type="ECO:0000256" key="3">
    <source>
        <dbReference type="ARBA" id="ARBA00022516"/>
    </source>
</evidence>
<dbReference type="Proteomes" id="UP000003136">
    <property type="component" value="Unassembled WGS sequence"/>
</dbReference>
<evidence type="ECO:0000256" key="1">
    <source>
        <dbReference type="ARBA" id="ARBA00001946"/>
    </source>
</evidence>
<dbReference type="Pfam" id="PF00781">
    <property type="entry name" value="DAGK_cat"/>
    <property type="match status" value="1"/>
</dbReference>
<dbReference type="NCBIfam" id="TIGR00147">
    <property type="entry name" value="YegS/Rv2252/BmrU family lipid kinase"/>
    <property type="match status" value="1"/>
</dbReference>
<keyword evidence="9" id="KW-0460">Magnesium</keyword>
<dbReference type="GO" id="GO:0005524">
    <property type="term" value="F:ATP binding"/>
    <property type="evidence" value="ECO:0007669"/>
    <property type="project" value="UniProtKB-KW"/>
</dbReference>
<dbReference type="EMBL" id="ABVQ01000036">
    <property type="protein sequence ID" value="EEC57478.1"/>
    <property type="molecule type" value="Genomic_DNA"/>
</dbReference>
<keyword evidence="4" id="KW-0808">Transferase</keyword>
<dbReference type="SMART" id="SM00046">
    <property type="entry name" value="DAGKc"/>
    <property type="match status" value="1"/>
</dbReference>
<keyword evidence="15" id="KW-1185">Reference proteome</keyword>
<dbReference type="AlphaFoldDB" id="B7ASD2"/>
<dbReference type="PANTHER" id="PTHR12358">
    <property type="entry name" value="SPHINGOSINE KINASE"/>
    <property type="match status" value="1"/>
</dbReference>
<dbReference type="InterPro" id="IPR016064">
    <property type="entry name" value="NAD/diacylglycerol_kinase_sf"/>
</dbReference>
<keyword evidence="5" id="KW-0479">Metal-binding</keyword>
<keyword evidence="10" id="KW-0443">Lipid metabolism</keyword>
<keyword evidence="6" id="KW-0547">Nucleotide-binding</keyword>
<evidence type="ECO:0000256" key="11">
    <source>
        <dbReference type="ARBA" id="ARBA00023209"/>
    </source>
</evidence>
<dbReference type="GO" id="GO:0005886">
    <property type="term" value="C:plasma membrane"/>
    <property type="evidence" value="ECO:0007669"/>
    <property type="project" value="TreeGrafter"/>
</dbReference>
<dbReference type="STRING" id="483218.BACPEC_01987"/>
<evidence type="ECO:0000256" key="7">
    <source>
        <dbReference type="ARBA" id="ARBA00022777"/>
    </source>
</evidence>
<dbReference type="Gene3D" id="3.40.50.10330">
    <property type="entry name" value="Probable inorganic polyphosphate/atp-NAD kinase, domain 1"/>
    <property type="match status" value="1"/>
</dbReference>
<reference evidence="14 15" key="2">
    <citation type="submission" date="2008-11" db="EMBL/GenBank/DDBJ databases">
        <authorList>
            <person name="Fulton L."/>
            <person name="Clifton S."/>
            <person name="Fulton B."/>
            <person name="Xu J."/>
            <person name="Minx P."/>
            <person name="Pepin K.H."/>
            <person name="Johnson M."/>
            <person name="Bhonagiri V."/>
            <person name="Nash W.E."/>
            <person name="Mardis E.R."/>
            <person name="Wilson R.K."/>
        </authorList>
    </citation>
    <scope>NUCLEOTIDE SEQUENCE [LARGE SCALE GENOMIC DNA]</scope>
    <source>
        <strain evidence="14 15">ATCC 43243</strain>
    </source>
</reference>
<dbReference type="PROSITE" id="PS50146">
    <property type="entry name" value="DAGK"/>
    <property type="match status" value="1"/>
</dbReference>
<name>B7ASD2_9FIRM</name>
<keyword evidence="11" id="KW-0594">Phospholipid biosynthesis</keyword>
<evidence type="ECO:0000256" key="4">
    <source>
        <dbReference type="ARBA" id="ARBA00022679"/>
    </source>
</evidence>
<evidence type="ECO:0000256" key="6">
    <source>
        <dbReference type="ARBA" id="ARBA00022741"/>
    </source>
</evidence>
<dbReference type="Gene3D" id="2.60.200.40">
    <property type="match status" value="1"/>
</dbReference>
<evidence type="ECO:0000313" key="15">
    <source>
        <dbReference type="Proteomes" id="UP000003136"/>
    </source>
</evidence>
<dbReference type="InterPro" id="IPR045540">
    <property type="entry name" value="YegS/DAGK_C"/>
</dbReference>